<accession>A0A1W2BST0</accession>
<gene>
    <name evidence="1" type="ORF">SAMN02746065_109105</name>
</gene>
<dbReference type="AlphaFoldDB" id="A0A1W2BST0"/>
<evidence type="ECO:0000313" key="2">
    <source>
        <dbReference type="Proteomes" id="UP000192418"/>
    </source>
</evidence>
<sequence>MKQYRIDGLDLQDHRKLKSYLDTHLGAPMLGNIYWLELDSHLLTPIQKDHEKCSPHCFALELEESFLSCEFLVRIKKNIRCDCMGYATPEQREWLITTVDAILETLSITA</sequence>
<dbReference type="RefSeq" id="WP_084068941.1">
    <property type="nucleotide sequence ID" value="NZ_FWXY01000009.1"/>
</dbReference>
<reference evidence="1 2" key="1">
    <citation type="submission" date="2017-04" db="EMBL/GenBank/DDBJ databases">
        <authorList>
            <person name="Afonso C.L."/>
            <person name="Miller P.J."/>
            <person name="Scott M.A."/>
            <person name="Spackman E."/>
            <person name="Goraichik I."/>
            <person name="Dimitrov K.M."/>
            <person name="Suarez D.L."/>
            <person name="Swayne D.E."/>
        </authorList>
    </citation>
    <scope>NUCLEOTIDE SEQUENCE [LARGE SCALE GENOMIC DNA]</scope>
    <source>
        <strain evidence="1 2">DSM 3385</strain>
    </source>
</reference>
<evidence type="ECO:0000313" key="1">
    <source>
        <dbReference type="EMBL" id="SMC76045.1"/>
    </source>
</evidence>
<dbReference type="STRING" id="1121400.SAMN02746065_109105"/>
<protein>
    <submittedName>
        <fullName evidence="1">Uncharacterized protein</fullName>
    </submittedName>
</protein>
<dbReference type="Proteomes" id="UP000192418">
    <property type="component" value="Unassembled WGS sequence"/>
</dbReference>
<keyword evidence="2" id="KW-1185">Reference proteome</keyword>
<proteinExistence type="predicted"/>
<name>A0A1W2BST0_9BACT</name>
<organism evidence="1 2">
    <name type="scientific">Desulfocicer vacuolatum DSM 3385</name>
    <dbReference type="NCBI Taxonomy" id="1121400"/>
    <lineage>
        <taxon>Bacteria</taxon>
        <taxon>Pseudomonadati</taxon>
        <taxon>Thermodesulfobacteriota</taxon>
        <taxon>Desulfobacteria</taxon>
        <taxon>Desulfobacterales</taxon>
        <taxon>Desulfobacteraceae</taxon>
        <taxon>Desulfocicer</taxon>
    </lineage>
</organism>
<dbReference type="EMBL" id="FWXY01000009">
    <property type="protein sequence ID" value="SMC76045.1"/>
    <property type="molecule type" value="Genomic_DNA"/>
</dbReference>
<dbReference type="OrthoDB" id="5459426at2"/>